<dbReference type="EC" id="2.1.1.100" evidence="6"/>
<dbReference type="EC" id="2.1.1.334" evidence="6"/>
<dbReference type="RefSeq" id="WP_289367252.1">
    <property type="nucleotide sequence ID" value="NZ_JAUCBP010000014.1"/>
</dbReference>
<keyword evidence="6" id="KW-0489">Methyltransferase</keyword>
<dbReference type="GO" id="GO:0004671">
    <property type="term" value="F:protein C-terminal S-isoprenylcysteine carboxyl O-methyltransferase activity"/>
    <property type="evidence" value="ECO:0007669"/>
    <property type="project" value="UniProtKB-EC"/>
</dbReference>
<evidence type="ECO:0000256" key="4">
    <source>
        <dbReference type="ARBA" id="ARBA00023136"/>
    </source>
</evidence>
<dbReference type="Proteomes" id="UP001234343">
    <property type="component" value="Unassembled WGS sequence"/>
</dbReference>
<dbReference type="PANTHER" id="PTHR12714">
    <property type="entry name" value="PROTEIN-S ISOPRENYLCYSTEINE O-METHYLTRANSFERASE"/>
    <property type="match status" value="1"/>
</dbReference>
<keyword evidence="3 5" id="KW-1133">Transmembrane helix</keyword>
<keyword evidence="7" id="KW-1185">Reference proteome</keyword>
<sequence length="158" mass="17714">MNQPQSVFLELKVPPVLLVLIIAGFMWLLSISFPSLDVSFPYSYIAVVVLASLGIGVALAGVFEFRKAHTTVDPRTPDQTANLVQSGIFKFSRNPMYVGFALLLMALAIWLGNSAAMALIVVYVLYMNRFQILPEERFMSAKFGAAYDQYRGKVRRWL</sequence>
<dbReference type="InterPro" id="IPR007318">
    <property type="entry name" value="Phopholipid_MeTrfase"/>
</dbReference>
<reference evidence="6 7" key="1">
    <citation type="submission" date="2023-06" db="EMBL/GenBank/DDBJ databases">
        <title>Alteromonas sp. ASW11-36 isolated from intertidal sand.</title>
        <authorList>
            <person name="Li Y."/>
        </authorList>
    </citation>
    <scope>NUCLEOTIDE SEQUENCE [LARGE SCALE GENOMIC DNA]</scope>
    <source>
        <strain evidence="6 7">ASW11-36</strain>
    </source>
</reference>
<comment type="subcellular location">
    <subcellularLocation>
        <location evidence="1">Endomembrane system</location>
        <topology evidence="1">Multi-pass membrane protein</topology>
    </subcellularLocation>
</comment>
<comment type="caution">
    <text evidence="6">The sequence shown here is derived from an EMBL/GenBank/DDBJ whole genome shotgun (WGS) entry which is preliminary data.</text>
</comment>
<keyword evidence="6" id="KW-0808">Transferase</keyword>
<keyword evidence="2 5" id="KW-0812">Transmembrane</keyword>
<feature type="transmembrane region" description="Helical" evidence="5">
    <location>
        <begin position="16"/>
        <end position="36"/>
    </location>
</feature>
<evidence type="ECO:0000313" key="6">
    <source>
        <dbReference type="EMBL" id="MDM7862317.1"/>
    </source>
</evidence>
<evidence type="ECO:0000256" key="3">
    <source>
        <dbReference type="ARBA" id="ARBA00022989"/>
    </source>
</evidence>
<protein>
    <submittedName>
        <fullName evidence="6">Isoprenylcysteine carboxylmethyltransferase family protein</fullName>
        <ecNumber evidence="6">2.1.1.100</ecNumber>
        <ecNumber evidence="6">2.1.1.334</ecNumber>
    </submittedName>
</protein>
<dbReference type="Pfam" id="PF04191">
    <property type="entry name" value="PEMT"/>
    <property type="match status" value="1"/>
</dbReference>
<dbReference type="PANTHER" id="PTHR12714:SF24">
    <property type="entry name" value="SLR1182 PROTEIN"/>
    <property type="match status" value="1"/>
</dbReference>
<evidence type="ECO:0000256" key="2">
    <source>
        <dbReference type="ARBA" id="ARBA00022692"/>
    </source>
</evidence>
<feature type="transmembrane region" description="Helical" evidence="5">
    <location>
        <begin position="42"/>
        <end position="65"/>
    </location>
</feature>
<dbReference type="EMBL" id="JAUCBP010000014">
    <property type="protein sequence ID" value="MDM7862317.1"/>
    <property type="molecule type" value="Genomic_DNA"/>
</dbReference>
<keyword evidence="4 5" id="KW-0472">Membrane</keyword>
<feature type="transmembrane region" description="Helical" evidence="5">
    <location>
        <begin position="97"/>
        <end position="126"/>
    </location>
</feature>
<evidence type="ECO:0000256" key="1">
    <source>
        <dbReference type="ARBA" id="ARBA00004127"/>
    </source>
</evidence>
<name>A0ABT7T1L1_9ALTE</name>
<gene>
    <name evidence="6" type="ORF">QTP81_17045</name>
</gene>
<dbReference type="Gene3D" id="1.20.120.1630">
    <property type="match status" value="1"/>
</dbReference>
<evidence type="ECO:0000256" key="5">
    <source>
        <dbReference type="SAM" id="Phobius"/>
    </source>
</evidence>
<evidence type="ECO:0000313" key="7">
    <source>
        <dbReference type="Proteomes" id="UP001234343"/>
    </source>
</evidence>
<dbReference type="GO" id="GO:0032259">
    <property type="term" value="P:methylation"/>
    <property type="evidence" value="ECO:0007669"/>
    <property type="project" value="UniProtKB-KW"/>
</dbReference>
<organism evidence="6 7">
    <name type="scientific">Alteromonas arenosi</name>
    <dbReference type="NCBI Taxonomy" id="3055817"/>
    <lineage>
        <taxon>Bacteria</taxon>
        <taxon>Pseudomonadati</taxon>
        <taxon>Pseudomonadota</taxon>
        <taxon>Gammaproteobacteria</taxon>
        <taxon>Alteromonadales</taxon>
        <taxon>Alteromonadaceae</taxon>
        <taxon>Alteromonas/Salinimonas group</taxon>
        <taxon>Alteromonas</taxon>
    </lineage>
</organism>
<accession>A0ABT7T1L1</accession>
<proteinExistence type="predicted"/>